<evidence type="ECO:0000313" key="3">
    <source>
        <dbReference type="EMBL" id="GAB67665.1"/>
    </source>
</evidence>
<feature type="compositionally biased region" description="Polar residues" evidence="1">
    <location>
        <begin position="429"/>
        <end position="443"/>
    </location>
</feature>
<feature type="compositionally biased region" description="Basic and acidic residues" evidence="1">
    <location>
        <begin position="150"/>
        <end position="181"/>
    </location>
</feature>
<dbReference type="KEGG" id="pcy:PCYB_122320"/>
<sequence>MKKSFVAIFACLLIFNAAYSLSLSSVNEHVYDHLTRDNSDENGDLNLMQNSFPHRIKRRYNNNLSNESDSAMQPGEMRRDSSVYLDFTNHSAHLEGDSSPTAAAVDKGRNNFQRSQKNTLPSTEKKAVVDSTPQGANTHGRKYSTWITKSEQEKERSVRSKNDVKRNGTERGLFRKGDTDSKPQLTNFEDDVVESGDEDDGFPNTDGDLGDDSIDNLFGGDDDLGDSSMDNLFGGDDDLGDNSADNFFSDEGDSLVHTSSEEIDNDLGDNILSAEDSDSLMDSIQDDLGDGSIDQLFTDDIDMDSGGDLFSIRGGDPRGDNLSNDGHYQSDNRGNVSLGDALVDSLTDEPNVLGSIRDDLPLDDPLDNVRSTYSSSSSNGMSSNSGGVQMDNGKKTDAQGKAIPSNANDSKGTEKNTVKSKDEPKGERNSTLPVEWSGTSRGVTTKEGPHIEERPPLDSVNKRGNKGEENAKEKNNFADASSAENRVRPTLIDETIKITANPNYKVNQTEGKEKKKRDTHPKGRGKKNRPSSKRRNARSYKVDRGETRMDNLSRSAEQSGKPTLPEGGAHSGSESPSDLSVTIELPRGEGEVKKAEAVMIPEKESTEEEKELSLLQMSAEKGDRAGEANENAGEANEDTDEANEDTDEANEDTDEAKGDPQDELFSEKVKEDKNLERFGEEETVENIASLEHPLIRRKKNIVKNSRKMYDLSLYNCTFIEDWDLNHEYMDEEGTLVKLSGYVFQNMVNSDLMPTANITDWKLKGSCDYDKYVCGALGYMNNVYSKGERVIFEGRVYEATSDAYGTPREMENVWMEKTDDCYDF</sequence>
<protein>
    <recommendedName>
        <fullName evidence="5">Secreted ookinete protein</fullName>
    </recommendedName>
</protein>
<dbReference type="eggNOG" id="ENOG502QQ65">
    <property type="taxonomic scope" value="Eukaryota"/>
</dbReference>
<feature type="chain" id="PRO_5003895297" description="Secreted ookinete protein" evidence="2">
    <location>
        <begin position="21"/>
        <end position="823"/>
    </location>
</feature>
<feature type="compositionally biased region" description="Basic and acidic residues" evidence="1">
    <location>
        <begin position="411"/>
        <end position="428"/>
    </location>
</feature>
<keyword evidence="2" id="KW-0732">Signal</keyword>
<feature type="compositionally biased region" description="Basic and acidic residues" evidence="1">
    <location>
        <begin position="655"/>
        <end position="666"/>
    </location>
</feature>
<feature type="region of interest" description="Disordered" evidence="1">
    <location>
        <begin position="308"/>
        <end position="337"/>
    </location>
</feature>
<dbReference type="Proteomes" id="UP000006319">
    <property type="component" value="Chromosome 12"/>
</dbReference>
<dbReference type="EMBL" id="DF157104">
    <property type="protein sequence ID" value="GAB67665.1"/>
    <property type="molecule type" value="Genomic_DNA"/>
</dbReference>
<feature type="compositionally biased region" description="Basic and acidic residues" evidence="1">
    <location>
        <begin position="465"/>
        <end position="476"/>
    </location>
</feature>
<reference evidence="3 4" key="1">
    <citation type="journal article" date="2012" name="Nat. Genet.">
        <title>Plasmodium cynomolgi genome sequences provide insight into Plasmodium vivax and the monkey malaria clade.</title>
        <authorList>
            <person name="Tachibana S."/>
            <person name="Sullivan S.A."/>
            <person name="Kawai S."/>
            <person name="Nakamura S."/>
            <person name="Kim H.R."/>
            <person name="Goto N."/>
            <person name="Arisue N."/>
            <person name="Palacpac N.M.Q."/>
            <person name="Honma H."/>
            <person name="Yagi M."/>
            <person name="Tougan T."/>
            <person name="Katakai Y."/>
            <person name="Kaneko O."/>
            <person name="Mita T."/>
            <person name="Kita K."/>
            <person name="Yasutomi Y."/>
            <person name="Sutton P.L."/>
            <person name="Shakhbatyan R."/>
            <person name="Horii T."/>
            <person name="Yasunaga T."/>
            <person name="Barnwell J.W."/>
            <person name="Escalante A.A."/>
            <person name="Carlton J.M."/>
            <person name="Tanabe K."/>
        </authorList>
    </citation>
    <scope>NUCLEOTIDE SEQUENCE [LARGE SCALE GENOMIC DNA]</scope>
    <source>
        <strain evidence="3 4">B</strain>
    </source>
</reference>
<feature type="compositionally biased region" description="Polar residues" evidence="1">
    <location>
        <begin position="498"/>
        <end position="509"/>
    </location>
</feature>
<dbReference type="AlphaFoldDB" id="K6UYJ9"/>
<feature type="compositionally biased region" description="Basic and acidic residues" evidence="1">
    <location>
        <begin position="540"/>
        <end position="551"/>
    </location>
</feature>
<feature type="compositionally biased region" description="Basic residues" evidence="1">
    <location>
        <begin position="514"/>
        <end position="538"/>
    </location>
</feature>
<dbReference type="VEuPathDB" id="PlasmoDB:PCYB_122320"/>
<dbReference type="OrthoDB" id="387702at2759"/>
<feature type="compositionally biased region" description="Polar residues" evidence="1">
    <location>
        <begin position="111"/>
        <end position="122"/>
    </location>
</feature>
<evidence type="ECO:0000256" key="2">
    <source>
        <dbReference type="SAM" id="SignalP"/>
    </source>
</evidence>
<dbReference type="PhylomeDB" id="K6UYJ9"/>
<feature type="compositionally biased region" description="Polar residues" evidence="1">
    <location>
        <begin position="321"/>
        <end position="335"/>
    </location>
</feature>
<feature type="compositionally biased region" description="Acidic residues" evidence="1">
    <location>
        <begin position="635"/>
        <end position="654"/>
    </location>
</feature>
<feature type="region of interest" description="Disordered" evidence="1">
    <location>
        <begin position="111"/>
        <end position="223"/>
    </location>
</feature>
<keyword evidence="4" id="KW-1185">Reference proteome</keyword>
<feature type="compositionally biased region" description="Polar residues" evidence="1">
    <location>
        <begin position="552"/>
        <end position="561"/>
    </location>
</feature>
<evidence type="ECO:0000256" key="1">
    <source>
        <dbReference type="SAM" id="MobiDB-lite"/>
    </source>
</evidence>
<dbReference type="GeneID" id="14694035"/>
<feature type="compositionally biased region" description="Basic and acidic residues" evidence="1">
    <location>
        <begin position="586"/>
        <end position="604"/>
    </location>
</feature>
<accession>K6UYJ9</accession>
<proteinExistence type="predicted"/>
<feature type="compositionally biased region" description="Basic and acidic residues" evidence="1">
    <location>
        <begin position="447"/>
        <end position="456"/>
    </location>
</feature>
<name>K6UYJ9_PLACD</name>
<feature type="compositionally biased region" description="Acidic residues" evidence="1">
    <location>
        <begin position="188"/>
        <end position="201"/>
    </location>
</feature>
<evidence type="ECO:0000313" key="4">
    <source>
        <dbReference type="Proteomes" id="UP000006319"/>
    </source>
</evidence>
<evidence type="ECO:0008006" key="5">
    <source>
        <dbReference type="Google" id="ProtNLM"/>
    </source>
</evidence>
<gene>
    <name evidence="3" type="ORF">PCYB_122320</name>
</gene>
<feature type="region of interest" description="Disordered" evidence="1">
    <location>
        <begin position="351"/>
        <end position="666"/>
    </location>
</feature>
<dbReference type="RefSeq" id="XP_004223612.1">
    <property type="nucleotide sequence ID" value="XM_004223564.1"/>
</dbReference>
<feature type="compositionally biased region" description="Acidic residues" evidence="1">
    <location>
        <begin position="208"/>
        <end position="223"/>
    </location>
</feature>
<organism evidence="3 4">
    <name type="scientific">Plasmodium cynomolgi (strain B)</name>
    <dbReference type="NCBI Taxonomy" id="1120755"/>
    <lineage>
        <taxon>Eukaryota</taxon>
        <taxon>Sar</taxon>
        <taxon>Alveolata</taxon>
        <taxon>Apicomplexa</taxon>
        <taxon>Aconoidasida</taxon>
        <taxon>Haemosporida</taxon>
        <taxon>Plasmodiidae</taxon>
        <taxon>Plasmodium</taxon>
        <taxon>Plasmodium (Plasmodium)</taxon>
    </lineage>
</organism>
<feature type="compositionally biased region" description="Low complexity" evidence="1">
    <location>
        <begin position="374"/>
        <end position="387"/>
    </location>
</feature>
<feature type="signal peptide" evidence="2">
    <location>
        <begin position="1"/>
        <end position="20"/>
    </location>
</feature>